<gene>
    <name evidence="1" type="ORF">BSIN_3624</name>
</gene>
<evidence type="ECO:0000313" key="2">
    <source>
        <dbReference type="Proteomes" id="UP000198460"/>
    </source>
</evidence>
<proteinExistence type="predicted"/>
<organism evidence="1 2">
    <name type="scientific">Burkholderia singularis</name>
    <dbReference type="NCBI Taxonomy" id="1503053"/>
    <lineage>
        <taxon>Bacteria</taxon>
        <taxon>Pseudomonadati</taxon>
        <taxon>Pseudomonadota</taxon>
        <taxon>Betaproteobacteria</taxon>
        <taxon>Burkholderiales</taxon>
        <taxon>Burkholderiaceae</taxon>
        <taxon>Burkholderia</taxon>
        <taxon>pseudomallei group</taxon>
    </lineage>
</organism>
<dbReference type="EMBL" id="FXAN01000056">
    <property type="protein sequence ID" value="SMG00494.1"/>
    <property type="molecule type" value="Genomic_DNA"/>
</dbReference>
<dbReference type="Proteomes" id="UP000198460">
    <property type="component" value="Unassembled WGS sequence"/>
</dbReference>
<reference evidence="1 2" key="1">
    <citation type="submission" date="2017-04" db="EMBL/GenBank/DDBJ databases">
        <authorList>
            <person name="Afonso C.L."/>
            <person name="Miller P.J."/>
            <person name="Scott M.A."/>
            <person name="Spackman E."/>
            <person name="Goraichik I."/>
            <person name="Dimitrov K.M."/>
            <person name="Suarez D.L."/>
            <person name="Swayne D.E."/>
        </authorList>
    </citation>
    <scope>NUCLEOTIDE SEQUENCE [LARGE SCALE GENOMIC DNA]</scope>
    <source>
        <strain evidence="1">LMG 28154</strain>
    </source>
</reference>
<dbReference type="AlphaFoldDB" id="A0A238H5I8"/>
<sequence>MCAAGGEMGRQCAVSGGPYAPVFGAGRHIERRAPAREIG</sequence>
<protein>
    <submittedName>
        <fullName evidence="1">Uncharacterized protein</fullName>
    </submittedName>
</protein>
<evidence type="ECO:0000313" key="1">
    <source>
        <dbReference type="EMBL" id="SMG00494.1"/>
    </source>
</evidence>
<name>A0A238H5I8_9BURK</name>
<accession>A0A238H5I8</accession>